<evidence type="ECO:0000313" key="3">
    <source>
        <dbReference type="EMBL" id="KAJ9550212.1"/>
    </source>
</evidence>
<organism evidence="3 4">
    <name type="scientific">Centaurea solstitialis</name>
    <name type="common">yellow star-thistle</name>
    <dbReference type="NCBI Taxonomy" id="347529"/>
    <lineage>
        <taxon>Eukaryota</taxon>
        <taxon>Viridiplantae</taxon>
        <taxon>Streptophyta</taxon>
        <taxon>Embryophyta</taxon>
        <taxon>Tracheophyta</taxon>
        <taxon>Spermatophyta</taxon>
        <taxon>Magnoliopsida</taxon>
        <taxon>eudicotyledons</taxon>
        <taxon>Gunneridae</taxon>
        <taxon>Pentapetalae</taxon>
        <taxon>asterids</taxon>
        <taxon>campanulids</taxon>
        <taxon>Asterales</taxon>
        <taxon>Asteraceae</taxon>
        <taxon>Carduoideae</taxon>
        <taxon>Cardueae</taxon>
        <taxon>Centaureinae</taxon>
        <taxon>Centaurea</taxon>
    </lineage>
</organism>
<keyword evidence="4" id="KW-1185">Reference proteome</keyword>
<dbReference type="InterPro" id="IPR023213">
    <property type="entry name" value="CAT-like_dom_sf"/>
</dbReference>
<dbReference type="PANTHER" id="PTHR31625">
    <property type="match status" value="1"/>
</dbReference>
<gene>
    <name evidence="3" type="ORF">OSB04_014257</name>
</gene>
<dbReference type="EMBL" id="JARYMX010000004">
    <property type="protein sequence ID" value="KAJ9550212.1"/>
    <property type="molecule type" value="Genomic_DNA"/>
</dbReference>
<sequence length="178" mass="20153">MENVEWGYGVCVWGSGENVAGCIVAPNMALTDSFLTVLEKCRISPPPNTVGKRSLPLTFLDLTWLPLHPIHQLFFFEFPHSKSHFIETVIPNLKHSLSITLQHFFPFAGNLIAFPGQNPRKPEIRHVEGDSIALTFAECSLDFNDLCEICGKPVRGLRVLITINRYKSYKRVPELYNI</sequence>
<accession>A0AA38TF33</accession>
<keyword evidence="2" id="KW-0012">Acyltransferase</keyword>
<dbReference type="Pfam" id="PF02458">
    <property type="entry name" value="Transferase"/>
    <property type="match status" value="1"/>
</dbReference>
<dbReference type="GO" id="GO:0016747">
    <property type="term" value="F:acyltransferase activity, transferring groups other than amino-acyl groups"/>
    <property type="evidence" value="ECO:0007669"/>
    <property type="project" value="UniProtKB-ARBA"/>
</dbReference>
<protein>
    <submittedName>
        <fullName evidence="3">Uncharacterized protein</fullName>
    </submittedName>
</protein>
<dbReference type="Proteomes" id="UP001172457">
    <property type="component" value="Chromosome 4"/>
</dbReference>
<evidence type="ECO:0000313" key="4">
    <source>
        <dbReference type="Proteomes" id="UP001172457"/>
    </source>
</evidence>
<name>A0AA38TF33_9ASTR</name>
<dbReference type="AlphaFoldDB" id="A0AA38TF33"/>
<evidence type="ECO:0000256" key="2">
    <source>
        <dbReference type="ARBA" id="ARBA00023315"/>
    </source>
</evidence>
<evidence type="ECO:0000256" key="1">
    <source>
        <dbReference type="ARBA" id="ARBA00022679"/>
    </source>
</evidence>
<dbReference type="Gene3D" id="3.30.559.10">
    <property type="entry name" value="Chloramphenicol acetyltransferase-like domain"/>
    <property type="match status" value="1"/>
</dbReference>
<comment type="caution">
    <text evidence="3">The sequence shown here is derived from an EMBL/GenBank/DDBJ whole genome shotgun (WGS) entry which is preliminary data.</text>
</comment>
<reference evidence="3" key="1">
    <citation type="submission" date="2023-03" db="EMBL/GenBank/DDBJ databases">
        <title>Chromosome-scale reference genome and RAD-based genetic map of yellow starthistle (Centaurea solstitialis) reveal putative structural variation and QTLs associated with invader traits.</title>
        <authorList>
            <person name="Reatini B."/>
            <person name="Cang F.A."/>
            <person name="Jiang Q."/>
            <person name="Mckibben M.T.W."/>
            <person name="Barker M.S."/>
            <person name="Rieseberg L.H."/>
            <person name="Dlugosch K.M."/>
        </authorList>
    </citation>
    <scope>NUCLEOTIDE SEQUENCE</scope>
    <source>
        <strain evidence="3">CAN-66</strain>
        <tissue evidence="3">Leaf</tissue>
    </source>
</reference>
<dbReference type="InterPro" id="IPR051504">
    <property type="entry name" value="Plant_metabolite_acyltrans"/>
</dbReference>
<keyword evidence="1" id="KW-0808">Transferase</keyword>
<proteinExistence type="predicted"/>